<protein>
    <recommendedName>
        <fullName evidence="6">Protein SPT2 homolog</fullName>
    </recommendedName>
</protein>
<reference evidence="4 5" key="1">
    <citation type="submission" date="2024-01" db="EMBL/GenBank/DDBJ databases">
        <title>The genomes of 5 underutilized Papilionoideae crops provide insights into root nodulation and disease resistanc.</title>
        <authorList>
            <person name="Jiang F."/>
        </authorList>
    </citation>
    <scope>NUCLEOTIDE SEQUENCE [LARGE SCALE GENOMIC DNA]</scope>
    <source>
        <strain evidence="4">DUOXIRENSHENG_FW03</strain>
        <tissue evidence="4">Leaves</tissue>
    </source>
</reference>
<evidence type="ECO:0000256" key="2">
    <source>
        <dbReference type="ARBA" id="ARBA00023054"/>
    </source>
</evidence>
<dbReference type="InterPro" id="IPR013256">
    <property type="entry name" value="Chromatin_SPT2"/>
</dbReference>
<organism evidence="4 5">
    <name type="scientific">Psophocarpus tetragonolobus</name>
    <name type="common">Winged bean</name>
    <name type="synonym">Dolichos tetragonolobus</name>
    <dbReference type="NCBI Taxonomy" id="3891"/>
    <lineage>
        <taxon>Eukaryota</taxon>
        <taxon>Viridiplantae</taxon>
        <taxon>Streptophyta</taxon>
        <taxon>Embryophyta</taxon>
        <taxon>Tracheophyta</taxon>
        <taxon>Spermatophyta</taxon>
        <taxon>Magnoliopsida</taxon>
        <taxon>eudicotyledons</taxon>
        <taxon>Gunneridae</taxon>
        <taxon>Pentapetalae</taxon>
        <taxon>rosids</taxon>
        <taxon>fabids</taxon>
        <taxon>Fabales</taxon>
        <taxon>Fabaceae</taxon>
        <taxon>Papilionoideae</taxon>
        <taxon>50 kb inversion clade</taxon>
        <taxon>NPAAA clade</taxon>
        <taxon>indigoferoid/millettioid clade</taxon>
        <taxon>Phaseoleae</taxon>
        <taxon>Psophocarpus</taxon>
    </lineage>
</organism>
<evidence type="ECO:0000313" key="5">
    <source>
        <dbReference type="Proteomes" id="UP001386955"/>
    </source>
</evidence>
<feature type="compositionally biased region" description="Polar residues" evidence="3">
    <location>
        <begin position="102"/>
        <end position="137"/>
    </location>
</feature>
<keyword evidence="2" id="KW-0175">Coiled coil</keyword>
<proteinExistence type="inferred from homology"/>
<accession>A0AAN9XTA6</accession>
<name>A0AAN9XTA6_PSOTE</name>
<evidence type="ECO:0000313" key="4">
    <source>
        <dbReference type="EMBL" id="KAK7407168.1"/>
    </source>
</evidence>
<dbReference type="GO" id="GO:0006334">
    <property type="term" value="P:nucleosome assembly"/>
    <property type="evidence" value="ECO:0007669"/>
    <property type="project" value="TreeGrafter"/>
</dbReference>
<dbReference type="Pfam" id="PF08243">
    <property type="entry name" value="SPT2"/>
    <property type="match status" value="1"/>
</dbReference>
<dbReference type="GO" id="GO:0006360">
    <property type="term" value="P:transcription by RNA polymerase I"/>
    <property type="evidence" value="ECO:0007669"/>
    <property type="project" value="TreeGrafter"/>
</dbReference>
<gene>
    <name evidence="4" type="ORF">VNO78_08853</name>
</gene>
<feature type="region of interest" description="Disordered" evidence="3">
    <location>
        <begin position="98"/>
        <end position="158"/>
    </location>
</feature>
<feature type="region of interest" description="Disordered" evidence="3">
    <location>
        <begin position="198"/>
        <end position="220"/>
    </location>
</feature>
<dbReference type="AlphaFoldDB" id="A0AAN9XTA6"/>
<keyword evidence="5" id="KW-1185">Reference proteome</keyword>
<dbReference type="EMBL" id="JAYMYS010000002">
    <property type="protein sequence ID" value="KAK7407168.1"/>
    <property type="molecule type" value="Genomic_DNA"/>
</dbReference>
<dbReference type="PANTHER" id="PTHR22691:SF8">
    <property type="entry name" value="PROTEIN SPT2 HOMOLOG"/>
    <property type="match status" value="1"/>
</dbReference>
<dbReference type="GO" id="GO:0042393">
    <property type="term" value="F:histone binding"/>
    <property type="evidence" value="ECO:0007669"/>
    <property type="project" value="TreeGrafter"/>
</dbReference>
<sequence>MYLMVFSSRQLIIIFHPKSKEVNAQKLKVTRDYSFFLSDDVELLAPKKESSYQKTPVHNSDERPTEVAWKNKQPLVNGGKIVPRSYENWKLVTGPGHLAPKSRSNYKLSSTNKPSKTSADSRKQLSSNSGNGLSQPLVSKGLPSKMLVGNKSLTPGMKNPGIGVQKPLSSKLHSVNGEQKSFLSKLHSAVPEQCVEQRKDVREQNKPKMISKQPVASTKAQIKKPLTQIPKHSDLQDHCPKKKIGKRYYDEVEDEMDVSRMMGSMFNYNPNKFVDDDDDADMEAGFDEIMKEERRRLMKSYFCMWGCGTSRASDDQTHWQHMSGHVLLSWQIVLSLWLQFQNATMIWMRDAVTLSWTRVCLWCNTYITHLRLRNITF</sequence>
<dbReference type="GO" id="GO:0003677">
    <property type="term" value="F:DNA binding"/>
    <property type="evidence" value="ECO:0007669"/>
    <property type="project" value="TreeGrafter"/>
</dbReference>
<evidence type="ECO:0000256" key="1">
    <source>
        <dbReference type="ARBA" id="ARBA00006461"/>
    </source>
</evidence>
<dbReference type="Proteomes" id="UP001386955">
    <property type="component" value="Unassembled WGS sequence"/>
</dbReference>
<dbReference type="GO" id="GO:0005730">
    <property type="term" value="C:nucleolus"/>
    <property type="evidence" value="ECO:0007669"/>
    <property type="project" value="TreeGrafter"/>
</dbReference>
<evidence type="ECO:0008006" key="6">
    <source>
        <dbReference type="Google" id="ProtNLM"/>
    </source>
</evidence>
<evidence type="ECO:0000256" key="3">
    <source>
        <dbReference type="SAM" id="MobiDB-lite"/>
    </source>
</evidence>
<comment type="caution">
    <text evidence="4">The sequence shown here is derived from an EMBL/GenBank/DDBJ whole genome shotgun (WGS) entry which is preliminary data.</text>
</comment>
<dbReference type="PANTHER" id="PTHR22691">
    <property type="entry name" value="YEAST SPT2-RELATED"/>
    <property type="match status" value="1"/>
</dbReference>
<comment type="similarity">
    <text evidence="1">Belongs to the SPT2 family.</text>
</comment>